<dbReference type="STRING" id="500637.PROVRUST_05503"/>
<dbReference type="FunFam" id="3.90.1150.10:FF:000001">
    <property type="entry name" value="Aspartate aminotransferase"/>
    <property type="match status" value="1"/>
</dbReference>
<dbReference type="SUPFAM" id="SSF53383">
    <property type="entry name" value="PLP-dependent transferases"/>
    <property type="match status" value="1"/>
</dbReference>
<dbReference type="GO" id="GO:0042802">
    <property type="term" value="F:identical protein binding"/>
    <property type="evidence" value="ECO:0007669"/>
    <property type="project" value="TreeGrafter"/>
</dbReference>
<dbReference type="PRINTS" id="PR00799">
    <property type="entry name" value="TRANSAMINASE"/>
</dbReference>
<comment type="similarity">
    <text evidence="2 7">Belongs to the class-I pyridoxal-phosphate-dependent aminotransferase family.</text>
</comment>
<dbReference type="InterPro" id="IPR015422">
    <property type="entry name" value="PyrdxlP-dep_Trfase_small"/>
</dbReference>
<evidence type="ECO:0000256" key="6">
    <source>
        <dbReference type="ARBA" id="ARBA00022898"/>
    </source>
</evidence>
<dbReference type="InterPro" id="IPR004839">
    <property type="entry name" value="Aminotransferase_I/II_large"/>
</dbReference>
<dbReference type="Gene3D" id="3.90.1150.10">
    <property type="entry name" value="Aspartate Aminotransferase, domain 1"/>
    <property type="match status" value="1"/>
</dbReference>
<evidence type="ECO:0000256" key="3">
    <source>
        <dbReference type="ARBA" id="ARBA00011738"/>
    </source>
</evidence>
<dbReference type="EC" id="2.6.1.-" evidence="7"/>
<name>D1NZZ4_9GAMM</name>
<dbReference type="InterPro" id="IPR000796">
    <property type="entry name" value="Asp_trans"/>
</dbReference>
<comment type="subunit">
    <text evidence="3">Homodimer.</text>
</comment>
<sequence length="417" mass="45974">MTRHYPLHLFSAKPQSFGIDNMFEKIISAPADPILGLADTFRADPRDNKINLGIGVYKDESGKTPVLDTVKKAEKFLLENENTKNYLAISGMPEFGRVTQELLFGANHEIVTSKRARTAQAPGGTGALRIAADFIAKQTNAKRVWISNPTWPNHKNIFEAAGLEVLTYNYYDAANHDMDFDGMLNSLSSAVAGDVIVLHGCCHNPTGIDPTPEQWTKLSQLCAEKGLLPVFDFAYQGFAKGLDEDAEGLRIFTKNNPEMIVASSFSKNFGLYNERVGACTIIAKDSDNAERAFSQAKAVIRANYSNPPAHGAAVVTTILSDEALKAEWIQELTAMRERIKRMRQLLVKTLEEKGAKQDFAFIINQNGMFSFSGLTKEQVERLRSEFGIYAVSSGRINVAGLTLENMVPLCDAIVKVL</sequence>
<dbReference type="GO" id="GO:0004838">
    <property type="term" value="F:L-tyrosine-2-oxoglutarate transaminase activity"/>
    <property type="evidence" value="ECO:0007669"/>
    <property type="project" value="TreeGrafter"/>
</dbReference>
<keyword evidence="11" id="KW-1185">Reference proteome</keyword>
<proteinExistence type="inferred from homology"/>
<keyword evidence="8" id="KW-0175">Coiled coil</keyword>
<evidence type="ECO:0000256" key="4">
    <source>
        <dbReference type="ARBA" id="ARBA00022576"/>
    </source>
</evidence>
<dbReference type="AlphaFoldDB" id="D1NZZ4"/>
<dbReference type="NCBIfam" id="NF006719">
    <property type="entry name" value="PRK09257.1"/>
    <property type="match status" value="1"/>
</dbReference>
<dbReference type="eggNOG" id="COG1448">
    <property type="taxonomic scope" value="Bacteria"/>
</dbReference>
<gene>
    <name evidence="10" type="ORF">PROVRUST_05503</name>
</gene>
<dbReference type="InterPro" id="IPR015424">
    <property type="entry name" value="PyrdxlP-dep_Trfase"/>
</dbReference>
<dbReference type="GO" id="GO:0033585">
    <property type="term" value="P:L-phenylalanine biosynthetic process from chorismate via phenylpyruvate"/>
    <property type="evidence" value="ECO:0007669"/>
    <property type="project" value="TreeGrafter"/>
</dbReference>
<keyword evidence="6" id="KW-0663">Pyridoxal phosphate</keyword>
<dbReference type="Gene3D" id="3.40.640.10">
    <property type="entry name" value="Type I PLP-dependent aspartate aminotransferase-like (Major domain)"/>
    <property type="match status" value="1"/>
</dbReference>
<feature type="domain" description="Aminotransferase class I/classII large" evidence="9">
    <location>
        <begin position="48"/>
        <end position="413"/>
    </location>
</feature>
<dbReference type="GO" id="GO:0030170">
    <property type="term" value="F:pyridoxal phosphate binding"/>
    <property type="evidence" value="ECO:0007669"/>
    <property type="project" value="InterPro"/>
</dbReference>
<organism evidence="10 11">
    <name type="scientific">Providencia rustigianii DSM 4541</name>
    <dbReference type="NCBI Taxonomy" id="500637"/>
    <lineage>
        <taxon>Bacteria</taxon>
        <taxon>Pseudomonadati</taxon>
        <taxon>Pseudomonadota</taxon>
        <taxon>Gammaproteobacteria</taxon>
        <taxon>Enterobacterales</taxon>
        <taxon>Morganellaceae</taxon>
        <taxon>Providencia</taxon>
    </lineage>
</organism>
<evidence type="ECO:0000259" key="9">
    <source>
        <dbReference type="Pfam" id="PF00155"/>
    </source>
</evidence>
<evidence type="ECO:0000256" key="8">
    <source>
        <dbReference type="SAM" id="Coils"/>
    </source>
</evidence>
<keyword evidence="4 7" id="KW-0032">Aminotransferase</keyword>
<dbReference type="CDD" id="cd00609">
    <property type="entry name" value="AAT_like"/>
    <property type="match status" value="1"/>
</dbReference>
<evidence type="ECO:0000256" key="5">
    <source>
        <dbReference type="ARBA" id="ARBA00022679"/>
    </source>
</evidence>
<keyword evidence="5 7" id="KW-0808">Transferase</keyword>
<dbReference type="Proteomes" id="UP000005512">
    <property type="component" value="Unassembled WGS sequence"/>
</dbReference>
<dbReference type="PANTHER" id="PTHR11879">
    <property type="entry name" value="ASPARTATE AMINOTRANSFERASE"/>
    <property type="match status" value="1"/>
</dbReference>
<dbReference type="Pfam" id="PF00155">
    <property type="entry name" value="Aminotran_1_2"/>
    <property type="match status" value="1"/>
</dbReference>
<dbReference type="GO" id="GO:0004069">
    <property type="term" value="F:L-aspartate:2-oxoglutarate aminotransferase activity"/>
    <property type="evidence" value="ECO:0007669"/>
    <property type="project" value="TreeGrafter"/>
</dbReference>
<comment type="cofactor">
    <cofactor evidence="1 7">
        <name>pyridoxal 5'-phosphate</name>
        <dbReference type="ChEBI" id="CHEBI:597326"/>
    </cofactor>
</comment>
<dbReference type="InterPro" id="IPR004838">
    <property type="entry name" value="NHTrfase_class1_PyrdxlP-BS"/>
</dbReference>
<accession>D1NZZ4</accession>
<dbReference type="HOGENOM" id="CLU_032440_1_2_6"/>
<evidence type="ECO:0000256" key="1">
    <source>
        <dbReference type="ARBA" id="ARBA00001933"/>
    </source>
</evidence>
<dbReference type="EMBL" id="ABXV02000013">
    <property type="protein sequence ID" value="EFB73410.1"/>
    <property type="molecule type" value="Genomic_DNA"/>
</dbReference>
<evidence type="ECO:0000313" key="10">
    <source>
        <dbReference type="EMBL" id="EFB73410.1"/>
    </source>
</evidence>
<dbReference type="InterPro" id="IPR015421">
    <property type="entry name" value="PyrdxlP-dep_Trfase_major"/>
</dbReference>
<reference evidence="10" key="1">
    <citation type="submission" date="2009-12" db="EMBL/GenBank/DDBJ databases">
        <authorList>
            <person name="Weinstock G."/>
            <person name="Sodergren E."/>
            <person name="Clifton S."/>
            <person name="Fulton L."/>
            <person name="Fulton B."/>
            <person name="Courtney L."/>
            <person name="Fronick C."/>
            <person name="Harrison M."/>
            <person name="Strong C."/>
            <person name="Farmer C."/>
            <person name="Delahaunty K."/>
            <person name="Markovic C."/>
            <person name="Hall O."/>
            <person name="Minx P."/>
            <person name="Tomlinson C."/>
            <person name="Mitreva M."/>
            <person name="Nelson J."/>
            <person name="Hou S."/>
            <person name="Wollam A."/>
            <person name="Pepin K.H."/>
            <person name="Johnson M."/>
            <person name="Bhonagiri V."/>
            <person name="Nash W.E."/>
            <person name="Warren W."/>
            <person name="Chinwalla A."/>
            <person name="Mardis E.R."/>
            <person name="Wilson R.K."/>
        </authorList>
    </citation>
    <scope>NUCLEOTIDE SEQUENCE [LARGE SCALE GENOMIC DNA]</scope>
    <source>
        <strain evidence="10">DSM 4541</strain>
    </source>
</reference>
<dbReference type="PANTHER" id="PTHR11879:SF22">
    <property type="entry name" value="ASPARTATE AMINOTRANSFERASE, MITOCHONDRIAL"/>
    <property type="match status" value="1"/>
</dbReference>
<feature type="coiled-coil region" evidence="8">
    <location>
        <begin position="325"/>
        <end position="352"/>
    </location>
</feature>
<evidence type="ECO:0000313" key="11">
    <source>
        <dbReference type="Proteomes" id="UP000005512"/>
    </source>
</evidence>
<evidence type="ECO:0000256" key="2">
    <source>
        <dbReference type="ARBA" id="ARBA00007441"/>
    </source>
</evidence>
<dbReference type="FunFam" id="3.40.640.10:FF:000015">
    <property type="entry name" value="Aspartate aminotransferase"/>
    <property type="match status" value="1"/>
</dbReference>
<dbReference type="GO" id="GO:0005829">
    <property type="term" value="C:cytosol"/>
    <property type="evidence" value="ECO:0007669"/>
    <property type="project" value="TreeGrafter"/>
</dbReference>
<comment type="caution">
    <text evidence="10">The sequence shown here is derived from an EMBL/GenBank/DDBJ whole genome shotgun (WGS) entry which is preliminary data.</text>
</comment>
<protein>
    <recommendedName>
        <fullName evidence="7">Aminotransferase</fullName>
        <ecNumber evidence="7">2.6.1.-</ecNumber>
    </recommendedName>
</protein>
<dbReference type="PROSITE" id="PS00105">
    <property type="entry name" value="AA_TRANSFER_CLASS_1"/>
    <property type="match status" value="1"/>
</dbReference>
<evidence type="ECO:0000256" key="7">
    <source>
        <dbReference type="RuleBase" id="RU000481"/>
    </source>
</evidence>